<dbReference type="AlphaFoldDB" id="A0A285KNC9"/>
<proteinExistence type="predicted"/>
<dbReference type="PANTHER" id="PTHR42951:SF14">
    <property type="entry name" value="METALLO-BETA-LACTAMASE SUPERFAMILY PROTEIN"/>
    <property type="match status" value="1"/>
</dbReference>
<dbReference type="EMBL" id="OBDY01000050">
    <property type="protein sequence ID" value="SNY74144.1"/>
    <property type="molecule type" value="Genomic_DNA"/>
</dbReference>
<dbReference type="InterPro" id="IPR001279">
    <property type="entry name" value="Metallo-B-lactamas"/>
</dbReference>
<dbReference type="OrthoDB" id="2273115at2"/>
<dbReference type="CDD" id="cd07739">
    <property type="entry name" value="metallo-hydrolase-like_MBL-fold"/>
    <property type="match status" value="1"/>
</dbReference>
<feature type="domain" description="Metallo-beta-lactamase" evidence="1">
    <location>
        <begin position="28"/>
        <end position="215"/>
    </location>
</feature>
<gene>
    <name evidence="2" type="ORF">SAMN05421748_15028</name>
</gene>
<dbReference type="Pfam" id="PF00753">
    <property type="entry name" value="Lactamase_B"/>
    <property type="match status" value="1"/>
</dbReference>
<dbReference type="InterPro" id="IPR050855">
    <property type="entry name" value="NDM-1-like"/>
</dbReference>
<evidence type="ECO:0000313" key="2">
    <source>
        <dbReference type="EMBL" id="SNY74144.1"/>
    </source>
</evidence>
<protein>
    <submittedName>
        <fullName evidence="2">Glyoxylase, beta-lactamase superfamily II</fullName>
    </submittedName>
</protein>
<keyword evidence="3" id="KW-1185">Reference proteome</keyword>
<dbReference type="Gene3D" id="3.60.15.10">
    <property type="entry name" value="Ribonuclease Z/Hydroxyacylglutathione hydrolase-like"/>
    <property type="match status" value="1"/>
</dbReference>
<evidence type="ECO:0000313" key="3">
    <source>
        <dbReference type="Proteomes" id="UP000219612"/>
    </source>
</evidence>
<dbReference type="InterPro" id="IPR036866">
    <property type="entry name" value="RibonucZ/Hydroxyglut_hydro"/>
</dbReference>
<dbReference type="Proteomes" id="UP000219612">
    <property type="component" value="Unassembled WGS sequence"/>
</dbReference>
<dbReference type="SMART" id="SM00849">
    <property type="entry name" value="Lactamase_B"/>
    <property type="match status" value="1"/>
</dbReference>
<accession>A0A285KNC9</accession>
<dbReference type="RefSeq" id="WP_097329112.1">
    <property type="nucleotide sequence ID" value="NZ_OBDY01000050.1"/>
</dbReference>
<reference evidence="3" key="1">
    <citation type="submission" date="2017-09" db="EMBL/GenBank/DDBJ databases">
        <authorList>
            <person name="Varghese N."/>
            <person name="Submissions S."/>
        </authorList>
    </citation>
    <scope>NUCLEOTIDE SEQUENCE [LARGE SCALE GENOMIC DNA]</scope>
    <source>
        <strain evidence="3">CGMCC 4.6857</strain>
    </source>
</reference>
<dbReference type="SUPFAM" id="SSF56281">
    <property type="entry name" value="Metallo-hydrolase/oxidoreductase"/>
    <property type="match status" value="1"/>
</dbReference>
<name>A0A285KNC9_9ACTN</name>
<organism evidence="2 3">
    <name type="scientific">Paractinoplanes atraurantiacus</name>
    <dbReference type="NCBI Taxonomy" id="1036182"/>
    <lineage>
        <taxon>Bacteria</taxon>
        <taxon>Bacillati</taxon>
        <taxon>Actinomycetota</taxon>
        <taxon>Actinomycetes</taxon>
        <taxon>Micromonosporales</taxon>
        <taxon>Micromonosporaceae</taxon>
        <taxon>Paractinoplanes</taxon>
    </lineage>
</organism>
<sequence>MQYAVHSARRPGVTRDLPYGPEDLLWVANSATLIYGERDAVLIDTYTTIEQNETLIEWVRSFDRRLTHLYITHGHGDHFFGAGQIAKAFPGVRAVATEATVRLTAFQGGPQYLNDFWERLFPGQIPKPLQLPEPLAGSTLDLEGSPLEIVGTGYSDTENTTALWSPDLRLLVAGDVAYNDIHPYLAETTAETREQRAATADRLRGLDPAAVVAGHKKPDLPDDPAILAQTADYLRTFNTLAEQTTTAEQLYGAMLKRYPTRANPGSLWGGAKRAKPRT</sequence>
<evidence type="ECO:0000259" key="1">
    <source>
        <dbReference type="SMART" id="SM00849"/>
    </source>
</evidence>
<dbReference type="PANTHER" id="PTHR42951">
    <property type="entry name" value="METALLO-BETA-LACTAMASE DOMAIN-CONTAINING"/>
    <property type="match status" value="1"/>
</dbReference>